<dbReference type="VEuPathDB" id="TriTrypDB:TcG_11527"/>
<dbReference type="InterPro" id="IPR021053">
    <property type="entry name" value="Dispersed_gene_fam_prot1_C"/>
</dbReference>
<keyword evidence="1" id="KW-0472">Membrane</keyword>
<gene>
    <name evidence="7" type="ORF">C4B63_3g577</name>
</gene>
<feature type="domain" description="Dispersed gene family protein 1 beta-sheet" evidence="5">
    <location>
        <begin position="917"/>
        <end position="963"/>
    </location>
</feature>
<dbReference type="VEuPathDB" id="TriTrypDB:TCDM_11682"/>
<dbReference type="InterPro" id="IPR011050">
    <property type="entry name" value="Pectin_lyase_fold/virulence"/>
</dbReference>
<feature type="transmembrane region" description="Helical" evidence="1">
    <location>
        <begin position="3083"/>
        <end position="3102"/>
    </location>
</feature>
<dbReference type="PANTHER" id="PTHR24044:SF308">
    <property type="entry name" value="DELTA-LIKE PROTEIN 3"/>
    <property type="match status" value="1"/>
</dbReference>
<dbReference type="VEuPathDB" id="TriTrypDB:C4B63_3g577"/>
<dbReference type="VEuPathDB" id="TriTrypDB:TCSYLVIO_000930"/>
<dbReference type="VEuPathDB" id="TriTrypDB:TCSYLVIO_010286"/>
<evidence type="ECO:0000259" key="4">
    <source>
        <dbReference type="Pfam" id="PF11040"/>
    </source>
</evidence>
<keyword evidence="1" id="KW-0812">Transmembrane</keyword>
<dbReference type="VEuPathDB" id="TriTrypDB:BCY84_03766"/>
<dbReference type="VEuPathDB" id="TriTrypDB:ECC02_006371"/>
<dbReference type="VEuPathDB" id="TriTrypDB:TcCL_Unassigned04433"/>
<dbReference type="InterPro" id="IPR050906">
    <property type="entry name" value="Notch_signaling"/>
</dbReference>
<feature type="domain" description="Dispersed gene family protein 1 N-terminal" evidence="6">
    <location>
        <begin position="2720"/>
        <end position="2814"/>
    </location>
</feature>
<dbReference type="GO" id="GO:0005112">
    <property type="term" value="F:Notch binding"/>
    <property type="evidence" value="ECO:0007669"/>
    <property type="project" value="TreeGrafter"/>
</dbReference>
<dbReference type="VEuPathDB" id="TriTrypDB:Tc_MARK_7531"/>
<evidence type="ECO:0000259" key="3">
    <source>
        <dbReference type="Pfam" id="PF11038"/>
    </source>
</evidence>
<feature type="transmembrane region" description="Helical" evidence="1">
    <location>
        <begin position="3145"/>
        <end position="3164"/>
    </location>
</feature>
<dbReference type="Pfam" id="PF11038">
    <property type="entry name" value="DGF-1_5"/>
    <property type="match status" value="1"/>
</dbReference>
<dbReference type="GO" id="GO:0007219">
    <property type="term" value="P:Notch signaling pathway"/>
    <property type="evidence" value="ECO:0007669"/>
    <property type="project" value="TreeGrafter"/>
</dbReference>
<feature type="domain" description="Dispersed gene family protein 1 N-terminal" evidence="6">
    <location>
        <begin position="328"/>
        <end position="423"/>
    </location>
</feature>
<evidence type="ECO:0000259" key="5">
    <source>
        <dbReference type="Pfam" id="PF22274"/>
    </source>
</evidence>
<feature type="transmembrane region" description="Helical" evidence="1">
    <location>
        <begin position="3274"/>
        <end position="3294"/>
    </location>
</feature>
<evidence type="ECO:0000259" key="6">
    <source>
        <dbReference type="Pfam" id="PF22279"/>
    </source>
</evidence>
<comment type="caution">
    <text evidence="7">The sequence shown here is derived from an EMBL/GenBank/DDBJ whole genome shotgun (WGS) entry which is preliminary data.</text>
</comment>
<dbReference type="VEuPathDB" id="TriTrypDB:TCSYLVIO_005216"/>
<proteinExistence type="predicted"/>
<dbReference type="GO" id="GO:0005886">
    <property type="term" value="C:plasma membrane"/>
    <property type="evidence" value="ECO:0007669"/>
    <property type="project" value="TreeGrafter"/>
</dbReference>
<dbReference type="VEuPathDB" id="TriTrypDB:TcCL_NonESM10013"/>
<dbReference type="PANTHER" id="PTHR24044">
    <property type="entry name" value="NOTCH LIGAND FAMILY MEMBER"/>
    <property type="match status" value="1"/>
</dbReference>
<feature type="transmembrane region" description="Helical" evidence="1">
    <location>
        <begin position="3037"/>
        <end position="3063"/>
    </location>
</feature>
<dbReference type="VEuPathDB" id="TriTrypDB:Tc_MARK_7048"/>
<dbReference type="InterPro" id="IPR053914">
    <property type="entry name" value="DGF-1_N"/>
</dbReference>
<feature type="domain" description="Dispersed gene family protein 1" evidence="3">
    <location>
        <begin position="2908"/>
        <end position="3028"/>
    </location>
</feature>
<dbReference type="VEuPathDB" id="TriTrypDB:TCSYLVIO_010903"/>
<dbReference type="Pfam" id="PF11040">
    <property type="entry name" value="DGF-1_C"/>
    <property type="match status" value="1"/>
</dbReference>
<dbReference type="Pfam" id="PF11024">
    <property type="entry name" value="DGF-1_4"/>
    <property type="match status" value="1"/>
</dbReference>
<keyword evidence="1" id="KW-1133">Transmembrane helix</keyword>
<dbReference type="VEuPathDB" id="TriTrypDB:TcCLB.510201.50"/>
<dbReference type="InterPro" id="IPR021282">
    <property type="entry name" value="Dispersed_gene_fam_prot1_dom5"/>
</dbReference>
<feature type="domain" description="Dispersed gene family protein 1 beta-sheet" evidence="5">
    <location>
        <begin position="94"/>
        <end position="251"/>
    </location>
</feature>
<dbReference type="VEuPathDB" id="TriTrypDB:TcG_10290"/>
<organism evidence="7 8">
    <name type="scientific">Trypanosoma cruzi</name>
    <dbReference type="NCBI Taxonomy" id="5693"/>
    <lineage>
        <taxon>Eukaryota</taxon>
        <taxon>Discoba</taxon>
        <taxon>Euglenozoa</taxon>
        <taxon>Kinetoplastea</taxon>
        <taxon>Metakinetoplastina</taxon>
        <taxon>Trypanosomatida</taxon>
        <taxon>Trypanosomatidae</taxon>
        <taxon>Trypanosoma</taxon>
        <taxon>Schizotrypanum</taxon>
    </lineage>
</organism>
<feature type="transmembrane region" description="Helical" evidence="1">
    <location>
        <begin position="3334"/>
        <end position="3359"/>
    </location>
</feature>
<dbReference type="EMBL" id="PRFA01000003">
    <property type="protein sequence ID" value="PWV02036.1"/>
    <property type="molecule type" value="Genomic_DNA"/>
</dbReference>
<dbReference type="InterPro" id="IPR021004">
    <property type="entry name" value="Dispersed_gene_fam_prot1_dom4"/>
</dbReference>
<dbReference type="InterPro" id="IPR006626">
    <property type="entry name" value="PbH1"/>
</dbReference>
<evidence type="ECO:0000313" key="7">
    <source>
        <dbReference type="EMBL" id="PWV02036.1"/>
    </source>
</evidence>
<dbReference type="VEuPathDB" id="TriTrypDB:TcG_11526"/>
<feature type="domain" description="Dispersed gene family protein 1 beta-sheet" evidence="5">
    <location>
        <begin position="486"/>
        <end position="652"/>
    </location>
</feature>
<feature type="domain" description="Dispersed gene family protein 1 beta-sheet" evidence="5">
    <location>
        <begin position="2079"/>
        <end position="2241"/>
    </location>
</feature>
<dbReference type="Pfam" id="PF22274">
    <property type="entry name" value="DGF-1_beta-sheet"/>
    <property type="match status" value="6"/>
</dbReference>
<feature type="domain" description="Dispersed gene family protein 1 beta-sheet" evidence="5">
    <location>
        <begin position="1286"/>
        <end position="1440"/>
    </location>
</feature>
<dbReference type="VEuPathDB" id="TriTrypDB:Tc_MARK_10170"/>
<feature type="domain" description="Dispersed gene family protein 1 C-terminal" evidence="4">
    <location>
        <begin position="3103"/>
        <end position="3360"/>
    </location>
</feature>
<feature type="domain" description="Dispersed gene family protein 1 beta-sheet" evidence="5">
    <location>
        <begin position="2479"/>
        <end position="2647"/>
    </location>
</feature>
<dbReference type="SMART" id="SM00710">
    <property type="entry name" value="PbH1"/>
    <property type="match status" value="12"/>
</dbReference>
<dbReference type="VEuPathDB" id="TriTrypDB:TCSYLVIO_001995"/>
<feature type="domain" description="Dispersed gene family protein 1" evidence="2">
    <location>
        <begin position="2821"/>
        <end position="2895"/>
    </location>
</feature>
<dbReference type="VEuPathDB" id="TriTrypDB:TcG_12558"/>
<dbReference type="VEuPathDB" id="TriTrypDB:TcG_12971"/>
<feature type="domain" description="Dispersed gene family protein 1 N-terminal" evidence="6">
    <location>
        <begin position="1531"/>
        <end position="1612"/>
    </location>
</feature>
<dbReference type="SUPFAM" id="SSF51126">
    <property type="entry name" value="Pectin lyase-like"/>
    <property type="match status" value="1"/>
</dbReference>
<accession>A0A2V2W065</accession>
<sequence>MRSAVGACPRGRHRVRRRAIAAVRVALLFVLALVAAATWMPAVHAVVLRLRGGTVDRAITVGRAVDTVLMDGVSITNGVAVVFDVAAMLPGVLRIELRNCVCDGGAQIYVRGYSGEPASDRSLEVSVSGLSGSYCSLVFVHNLPAHTKVTVRDSTIVTAGPMRYSQLSGLTDAVASPLVLHAISLLQTQLRVSNTVLRSLHAGGSAVYVGGGVDLLSSAVLLDGVSLEASGGPTASAMRVASSSRLSLRSHSVFSVTKVSVVSSGGGLVLGERLAVFDSVLRFVGVEGSVASSLVCCDGGTVGGGGWLDLYDVWAVGEALSVASLSGVTLSGGTVSIARCATAGATLVSGLTITSGAVSVQCNRAGGRVLQSSGDYRMAGLPSVSVVPCDGCAAALACFDALTASFSDCVCSCRVGGVGEACLPFDVPPARAGGGGQDCVSGVTLTESVTVGGGRATACLDSVVFSGPITVAVDLRSMDAFADTLNVTLRHCVLVGGAQLRIGGLSESTARLMPHALVNMTNVTSLEGTIVLRGTMPLNSSVLLANSTLRATVGGSQYVPTTPGYEKSRYGPALVLDGVRLLSTRFVMTRSTLACGGGSCAAILVERGFCANLSSVFYMDNCVFRSQTHVMYALASDLRVGGGSVLSIQNSSWSASSTEYGKAACMFKDVVVGGGSVLQIVSNTFRLGFAMLIANTLTVAGGSWLLHRNNEFRTAYVVYVANGNGVAFRDRSVWSILDNKFTYGSYSSTIVSMTNNCSPPSDTRPTIYGVCNEARGSPVTDYRVDLNIVAPVTVLDCGACTVDAVCFAARTSGISGCECVCAAGGYGGMCLPAAVPDGLGPLPLPDAKDTEVRCVHGGSIGSVDYPDPGVRGLCFVNVTFTAAIVLDLSYFYSLQQTLKITLLQCVLVGLSIKGSGARVHVSVVSSMLDSGALVFQGDFGASSQILVAGSTLVTTSSHAILFVDFYPGTISSLLLIKNTIEGNWYAVYFSSAVFVDGGKIIVKGNTLSTMEDDDGVESSVCINAVDVRNGGYFDIEDNTMSSANGVYLFGDTTVSSTGLLRVADCAFVGRTEIFDSALVYVSGSVTLEDGAQWRVEGNSVGAASLLTIPYSWQKIQLSGSGTTVALAHNLQVDSTVLFAIFFPSSIVVALPARFVVGCNLQGNEEVSYDYVFPEGVELFRCGTCNDDAACYMPGTESVDRSSCSCSCRDGWHGASCLPFEVPDTVVPPVAERAVDGDTSCVVNQTLTNLTLNMWKTHHCYVGVTFSGRRSVLTFFLNSMPLHLPINITLTGCTFRKGAALQFVGGAEASKSSGVLIRVSQTVMRSSVVVFALALPQHCDIAVTEFDAVQSSTVQFLDTVNNMLSVVMLRNVVLSASTLLVSNVKAHATTYGAFGFSSTVAITLVRGSSLYVRYCSFDGYTHVFHLQSLSVSDNSVFALLNNTMSSGVSLLYQHQGFSVSDHSVLRVVGNGGSARYAICNDDLWTVERSSWLDWRDNNVEVGAMFYDTESAFVSIDDSSVLTLTGCTMGSTGLSGTLLSQADAGYRFVAGCLTVAGRVVTTAAELELNGITNVTTVAACGECTKEGDCFAPLTTAVSDCKCRCAAGGHGDACVPAPVPAGPPPPLSPPVGECISDMVHPEVAQSVGGGLSWLCYRNVTFSGGGMSLTVLIGAMTGDVANVTFDGCTWSDGAVLLLLGNVHAAVGSLNIVVTGNTFIDALLSPEGVFPPHTNITISGNRFTVTRLIPRPCLDIWNQSCVVMNGLVISNDTAVVLSGNVFQSVTASSIAIYALGFALSVSWHSLFAVVGNTFHMAGGDSTLIHLEGSSQSSSLKVQNNSAVVIRGNLVTRPVRHFLLITLTLRVESRSAVLFQGNDMQRSSAVVYSTFSSCIYYNSWLQLSGNLCRESPSEAFVFLYPKVNLRDSTVSVSDSRFMSSTDTPTVLRIPKRSRDLTNGAIVAACNTVNGEEVVQYVIPPVYNATILTCSDPCTLAASCFPAYTTTASSDGCACNCAEGGHGDACLPVAVPEPPSTDSADLCVRDVRVGVEVNAGLGTSVACYVGVTFAADVVVDVESMSGSVRNVTLANCAFVGGASLYVFGWRSDPPAGQRADVLISGLESRSGGGVLVANRFPPGSRVTVVDSVLIAEKRVAYRGAYDLGDASACLVLHSVNLTGSVLTIARTHVAALFCDAVGVLLVGGVALHSRGALYVDGLFVQTALGLCVSVEGGVAASGGSVVEFVDSDFLLCKHAVSVRGAVSVSGSAVALVRSEFSLTQDYAVALNSTLSLAGGSMLLAKGNVHDGVSREMLYAAGAVTAAGSTLSFVRNRALLPRMLSLSLSLATGAHLRVACNYAGGRLLSTAEEYAAAGFGDAGSIDVVGCDACDMDTHCYAPGTASASMRNGLCVCDCGSGGHGEACVPVGAPALPPAVGTASSVFVREGVTVQSVFVVPAGTSEVTLRHVVLDGVSTVLYVPWMARDGVRIVVQNVSLLNGAVLYVMGGGVLRGAGTAGSDESGPVELSVCDVEALNGALVLSGTFPAGSVLTVTDTLLVSARPTPLVYLSGSQSSPYAPVLVLSGLRLMRSVLVVFGVALVTVMTGGRTVVVDGAVLELVGGGVALDAAVFGGEYALYASARVVASGGAVLRVSGSQVYAAHGLVFDGGVEANASAVVVNDNVGVLTDGALLELRGSASFVSGSWLSVRGNSISGRLLSLPPYPRSAELVQSTLTLHGNAGSGPVVMDGTVALGGGGRKFVVGCLTLNGQALQPMDYSSAGIIGEFRPVACGVCDADVSCFAAATMSASCGCRCAEGGYGRDCLPVYLPRVDGCNRTPAMPPLSHTATMTGKRSPTPTWTPSLSAAYYSPTSYGTTKTLQVTETVALPPTRTPTASVSSTPWWSDVACPTLAVTTTAAGGSLTQNDIRGRGSAVPTRLMVALPPPFRWARDPQLGTHLSFVPVSTARPRGFGGPWGAMLSNETWVRNATNPSTVLELAVPVHRGYFIAADETIVIRCDAVAVSGGCKGVLLGSFTISSDTLPAAASALSAITGVVAGAAAVAVVVTGGLGSILEMQALGVFARMSCASAQERASTVALPYFMSVFAALDPLWMVVGNALLAAVFGCVHCGVTAAFQRWRGVDAASAWAAMRFPSLTYVVAHAMHLGIFFSSVLALAMPDARVRHRVIGAVGVLYGVAFPAGVCYLIARHTGASFTKYWQFSRMPLHERLLYPVGYWHPAVQQRMYGGMLTNMRGSRVYWCVFQLSVLCVVCLIAAVRPPVGGCHVQYFCMAAVLLAGAGVVAFTNMMRSDFLTVMHTAGFVLLAALCVVSAANHLTPSDGGARAYAAIVLLLTTVLLAIAVYSVVVWYAEDRHWQELREPRRGGLEALLRDDEESDEDAQKPHKVTLSSYASATTGASSYRPPAPPLQHVAGDIRSNVLSPLDRASSASRMIDYAAM</sequence>
<dbReference type="VEuPathDB" id="TriTrypDB:TcG_12530"/>
<dbReference type="VEuPathDB" id="TriTrypDB:TcCL_NonESM09242"/>
<dbReference type="VEuPathDB" id="TriTrypDB:TcBrA4_0185630"/>
<dbReference type="VEuPathDB" id="TriTrypDB:TCSYLVIO_005396"/>
<dbReference type="InterPro" id="IPR053915">
    <property type="entry name" value="DGF-1_b-sheet_dom"/>
</dbReference>
<feature type="domain" description="Dispersed gene family protein 1 N-terminal" evidence="6">
    <location>
        <begin position="1120"/>
        <end position="1217"/>
    </location>
</feature>
<dbReference type="VEuPathDB" id="TriTrypDB:Tc_MARK_9224"/>
<protein>
    <submittedName>
        <fullName evidence="7">Dispersed gene family protein 1 (DGF-1)</fullName>
    </submittedName>
</protein>
<feature type="domain" description="Dispersed gene family protein 1 N-terminal" evidence="6">
    <location>
        <begin position="2312"/>
        <end position="2416"/>
    </location>
</feature>
<dbReference type="VEuPathDB" id="TriTrypDB:TCDM_11045"/>
<reference evidence="7 8" key="1">
    <citation type="journal article" date="2018" name="Microb. Genom.">
        <title>Expanding an expanded genome: long-read sequencing of Trypanosoma cruzi.</title>
        <authorList>
            <person name="Berna L."/>
            <person name="Rodriguez M."/>
            <person name="Chiribao M.L."/>
            <person name="Parodi-Talice A."/>
            <person name="Pita S."/>
            <person name="Rijo G."/>
            <person name="Alvarez-Valin F."/>
            <person name="Robello C."/>
        </authorList>
    </citation>
    <scope>NUCLEOTIDE SEQUENCE [LARGE SCALE GENOMIC DNA]</scope>
    <source>
        <strain evidence="7 8">Dm28c</strain>
    </source>
</reference>
<dbReference type="VEuPathDB" id="TriTrypDB:C3747_86g217"/>
<dbReference type="Pfam" id="PF22279">
    <property type="entry name" value="DGF-1_N"/>
    <property type="match status" value="5"/>
</dbReference>
<dbReference type="VEuPathDB" id="TriTrypDB:Tc_MARK_7461"/>
<dbReference type="VEuPathDB" id="TriTrypDB:Tc_MARK_9790"/>
<dbReference type="Proteomes" id="UP000246121">
    <property type="component" value="Unassembled WGS sequence"/>
</dbReference>
<feature type="transmembrane region" description="Helical" evidence="1">
    <location>
        <begin position="3108"/>
        <end position="3125"/>
    </location>
</feature>
<dbReference type="VEuPathDB" id="TriTrypDB:TCDM_12331"/>
<dbReference type="VEuPathDB" id="TriTrypDB:Tc_MARK_7453"/>
<evidence type="ECO:0000313" key="8">
    <source>
        <dbReference type="Proteomes" id="UP000246121"/>
    </source>
</evidence>
<feature type="transmembrane region" description="Helical" evidence="1">
    <location>
        <begin position="3176"/>
        <end position="3197"/>
    </location>
</feature>
<feature type="transmembrane region" description="Helical" evidence="1">
    <location>
        <begin position="3247"/>
        <end position="3268"/>
    </location>
</feature>
<evidence type="ECO:0000259" key="2">
    <source>
        <dbReference type="Pfam" id="PF11024"/>
    </source>
</evidence>
<dbReference type="GO" id="GO:0045746">
    <property type="term" value="P:negative regulation of Notch signaling pathway"/>
    <property type="evidence" value="ECO:0007669"/>
    <property type="project" value="TreeGrafter"/>
</dbReference>
<feature type="transmembrane region" description="Helical" evidence="1">
    <location>
        <begin position="3301"/>
        <end position="3322"/>
    </location>
</feature>
<name>A0A2V2W065_TRYCR</name>
<evidence type="ECO:0000256" key="1">
    <source>
        <dbReference type="SAM" id="Phobius"/>
    </source>
</evidence>
<dbReference type="VEuPathDB" id="TriTrypDB:TcCLB.511183.330"/>